<dbReference type="InterPro" id="IPR053280">
    <property type="entry name" value="Aerolysin-like_pore-former"/>
</dbReference>
<dbReference type="EnsemblMetazoa" id="BGLB021098-RA">
    <property type="protein sequence ID" value="BGLB021098-PA"/>
    <property type="gene ID" value="BGLB021098"/>
</dbReference>
<dbReference type="SUPFAM" id="SSF56973">
    <property type="entry name" value="Aerolisin/ETX pore-forming domain"/>
    <property type="match status" value="1"/>
</dbReference>
<organism evidence="5 6">
    <name type="scientific">Biomphalaria glabrata</name>
    <name type="common">Bloodfluke planorb</name>
    <name type="synonym">Freshwater snail</name>
    <dbReference type="NCBI Taxonomy" id="6526"/>
    <lineage>
        <taxon>Eukaryota</taxon>
        <taxon>Metazoa</taxon>
        <taxon>Spiralia</taxon>
        <taxon>Lophotrochozoa</taxon>
        <taxon>Mollusca</taxon>
        <taxon>Gastropoda</taxon>
        <taxon>Heterobranchia</taxon>
        <taxon>Euthyneura</taxon>
        <taxon>Panpulmonata</taxon>
        <taxon>Hygrophila</taxon>
        <taxon>Lymnaeoidea</taxon>
        <taxon>Planorbidae</taxon>
        <taxon>Biomphalaria</taxon>
    </lineage>
</organism>
<dbReference type="KEGG" id="bgt:106053191"/>
<keyword evidence="2" id="KW-1015">Disulfide bond</keyword>
<sequence>MTNMLLSKLRVFMTLLGVVNVNGMTVPWSKSNRSDHQVLCKDYDSYVVGFGLNHTDALTNLESAKCEKMQRGNSSAIVVEYVDWNKKIDKNQVWLHCPSGFFLQGMQIFLIKPTRMLNGRCCKPAKHPFYYRDCNIVEVTDHQFNFLLSCPPNRSVTALHKSRCGKSHCFDKIYCCQLKDEEEDRSSEEIKQKIMENSLTNLATLANMLGYAYPLGARGINVGEDFHMEGNSWVANKQDFNGKECRIPGCNERLTIEYKNWSLAVKDIIYGDKVIDNLSPEAIHSGVEYNHMNTSSTKTFEFSKIISETIVHSITSSFTTSAEMSASLDFGFKSFGGSISLTLGIEHSTTSSSEDSNMKSVLYKASTTHTIPPQSAAKYSAVVSKVRTTIPYTAVIAARFSVRFTGYLRVREGLEHPNFNFHYRYSNILDKNKWIDFTFGDTSEPFHAALQRANQTKCLPWLWNEIKQNYNDSIPLINELADENQYAFTLSGKLEHIAGSKIDVVWKEVRLHRRSTYDELGAGNSCPNRTYIAKTGPSDKPAKVNYPKINIPKAKPSEIKPTLAD</sequence>
<dbReference type="AlphaFoldDB" id="A0A2C9KLH7"/>
<feature type="signal peptide" evidence="3">
    <location>
        <begin position="1"/>
        <end position="23"/>
    </location>
</feature>
<dbReference type="Proteomes" id="UP000076420">
    <property type="component" value="Unassembled WGS sequence"/>
</dbReference>
<name>A0A2C9KLH7_BIOGL</name>
<dbReference type="PANTHER" id="PTHR34007:SF1">
    <property type="entry name" value="AEROLYSIN-LIKE PROTEIN-RELATED"/>
    <property type="match status" value="1"/>
</dbReference>
<dbReference type="SMART" id="SM00999">
    <property type="entry name" value="Aerolysin"/>
    <property type="match status" value="1"/>
</dbReference>
<dbReference type="Pfam" id="PF01117">
    <property type="entry name" value="Aerolysin"/>
    <property type="match status" value="1"/>
</dbReference>
<dbReference type="PANTHER" id="PTHR34007">
    <property type="entry name" value="AEROLYSIN-LIKE PROTEIN-RELATED"/>
    <property type="match status" value="1"/>
</dbReference>
<dbReference type="VEuPathDB" id="VectorBase:BGLAX_029831"/>
<evidence type="ECO:0000256" key="1">
    <source>
        <dbReference type="ARBA" id="ARBA00009831"/>
    </source>
</evidence>
<dbReference type="CDD" id="cd20219">
    <property type="entry name" value="PFM_physalysin-1-like"/>
    <property type="match status" value="1"/>
</dbReference>
<accession>A0A2C9KLH7</accession>
<dbReference type="InterPro" id="IPR055267">
    <property type="entry name" value="Aerolysin-like_C"/>
</dbReference>
<gene>
    <name evidence="5" type="primary">106053191</name>
</gene>
<evidence type="ECO:0000259" key="4">
    <source>
        <dbReference type="SMART" id="SM00999"/>
    </source>
</evidence>
<dbReference type="Gene3D" id="3.30.412.10">
    <property type="entry name" value="Proaerolysin, chain A, domain 2"/>
    <property type="match status" value="1"/>
</dbReference>
<comment type="similarity">
    <text evidence="1">Belongs to the aerolysin family.</text>
</comment>
<evidence type="ECO:0000256" key="3">
    <source>
        <dbReference type="SAM" id="SignalP"/>
    </source>
</evidence>
<evidence type="ECO:0000256" key="2">
    <source>
        <dbReference type="ARBA" id="ARBA00023157"/>
    </source>
</evidence>
<protein>
    <recommendedName>
        <fullName evidence="4">Aerolysin-like C-terminal domain-containing protein</fullName>
    </recommendedName>
</protein>
<dbReference type="VEuPathDB" id="VectorBase:BGLB021098"/>
<evidence type="ECO:0000313" key="5">
    <source>
        <dbReference type="EnsemblMetazoa" id="BGLB021098-PA"/>
    </source>
</evidence>
<feature type="chain" id="PRO_5012044836" description="Aerolysin-like C-terminal domain-containing protein" evidence="3">
    <location>
        <begin position="24"/>
        <end position="565"/>
    </location>
</feature>
<feature type="domain" description="Aerolysin-like C-terminal" evidence="4">
    <location>
        <begin position="185"/>
        <end position="533"/>
    </location>
</feature>
<evidence type="ECO:0000313" key="6">
    <source>
        <dbReference type="Proteomes" id="UP000076420"/>
    </source>
</evidence>
<reference evidence="5" key="1">
    <citation type="submission" date="2020-05" db="UniProtKB">
        <authorList>
            <consortium name="EnsemblMetazoa"/>
        </authorList>
    </citation>
    <scope>IDENTIFICATION</scope>
    <source>
        <strain evidence="5">BB02</strain>
    </source>
</reference>
<keyword evidence="3" id="KW-0732">Signal</keyword>
<proteinExistence type="inferred from homology"/>